<keyword evidence="3" id="KW-1185">Reference proteome</keyword>
<reference evidence="2" key="1">
    <citation type="submission" date="2023-03" db="EMBL/GenBank/DDBJ databases">
        <title>Electrophorus voltai genome.</title>
        <authorList>
            <person name="Bian C."/>
        </authorList>
    </citation>
    <scope>NUCLEOTIDE SEQUENCE</scope>
    <source>
        <strain evidence="2">CB-2022</strain>
        <tissue evidence="2">Muscle</tissue>
    </source>
</reference>
<proteinExistence type="predicted"/>
<comment type="caution">
    <text evidence="2">The sequence shown here is derived from an EMBL/GenBank/DDBJ whole genome shotgun (WGS) entry which is preliminary data.</text>
</comment>
<dbReference type="Proteomes" id="UP001239994">
    <property type="component" value="Unassembled WGS sequence"/>
</dbReference>
<sequence length="145" mass="15500">MLTMVMRPAFDICPSVKGGGHWVWVVLGVNTTPAVVAIDIMKQWTRLTEIVLVASCLSVVALNPVRIPFPLFSSMAFHAPVIGMPAVFRERATQGVFGLDQKILRSGTCAPISDIPSSPLPPVHSSSSSSRPSISHCGIHKLSSP</sequence>
<name>A0AAD8ZR08_9TELE</name>
<feature type="region of interest" description="Disordered" evidence="1">
    <location>
        <begin position="119"/>
        <end position="145"/>
    </location>
</feature>
<feature type="compositionally biased region" description="Low complexity" evidence="1">
    <location>
        <begin position="119"/>
        <end position="135"/>
    </location>
</feature>
<gene>
    <name evidence="2" type="ORF">P4O66_003794</name>
</gene>
<evidence type="ECO:0000256" key="1">
    <source>
        <dbReference type="SAM" id="MobiDB-lite"/>
    </source>
</evidence>
<dbReference type="AlphaFoldDB" id="A0AAD8ZR08"/>
<evidence type="ECO:0000313" key="2">
    <source>
        <dbReference type="EMBL" id="KAK1803848.1"/>
    </source>
</evidence>
<accession>A0AAD8ZR08</accession>
<organism evidence="2 3">
    <name type="scientific">Electrophorus voltai</name>
    <dbReference type="NCBI Taxonomy" id="2609070"/>
    <lineage>
        <taxon>Eukaryota</taxon>
        <taxon>Metazoa</taxon>
        <taxon>Chordata</taxon>
        <taxon>Craniata</taxon>
        <taxon>Vertebrata</taxon>
        <taxon>Euteleostomi</taxon>
        <taxon>Actinopterygii</taxon>
        <taxon>Neopterygii</taxon>
        <taxon>Teleostei</taxon>
        <taxon>Ostariophysi</taxon>
        <taxon>Gymnotiformes</taxon>
        <taxon>Gymnotoidei</taxon>
        <taxon>Gymnotidae</taxon>
        <taxon>Electrophorus</taxon>
    </lineage>
</organism>
<evidence type="ECO:0000313" key="3">
    <source>
        <dbReference type="Proteomes" id="UP001239994"/>
    </source>
</evidence>
<protein>
    <submittedName>
        <fullName evidence="2">Uncharacterized protein</fullName>
    </submittedName>
</protein>
<dbReference type="EMBL" id="JAROKS010000004">
    <property type="protein sequence ID" value="KAK1803848.1"/>
    <property type="molecule type" value="Genomic_DNA"/>
</dbReference>